<keyword evidence="4" id="KW-0269">Exonuclease</keyword>
<sequence>MKPLKLTMSAFGSYADAQTIDFAKFGSNGLYLITGDTGSGKTTIFDAISFALFGEASGEGRNKYIMLRSDFAGGNAKTCVELDFISGEYKYNIRRFIRPNGGQDAVLTLPGGTTISGERSVKPKITEIVGLNRDQFAQIVMIAQNDFLRFLQSNTTDRLEILRRIFNTEALKQFQNRLKELVRRENEKREMILHDFERYKVDVNKRNEQFAEWETQIKNDITELSKADNQLGIYDKQKQTLAEGLAVAKDICKKLDDLAASLFDLEEHNAKSEKMAAIKTRAALGEISLYKIKPFADGSQKAAENHIAAVEAMANAKGRETAAFSELEEAEKAVKALPPLADAQNAFSVLQKEWETASGELKRLAALKTNRDEINVKQATLAGEKDELTGALNILNKLPPVADSQAEFDRTAAALKDDEAKLGKLLILQNDFTIIKNKRISLAEEQGEYEALTAKFDEADKQYNTLNDSFLGNQAGIIAGRLMDGKPCPVCGSTDHPAPARLSDSSITEANLKKAKDARDRAQSIRENISSGCSTLIAEIETLSKRFTADLSLFIPDVTIETAAEMLPEMIDAAQSSVKGLSKKKADTEKALLELKNASENAAKKRDELTPKIATLQGEIDTLKRRFAGDFSAFVQNVEWETSENLLADLFTKTEKSANELNARKDADKKNLDKLISDWDAANKRKTNAESAVKSAQTLVMERTANGQKTEKLRDEAQSAYSTALRENGFAGETDYKAALVTEKELSELRKQVSDYEKKGEHLVRDIKRLEGETAGKERPDPEKLQTEKDTIDAESNALSEKRDKINIRLNNTETALKELRRAALDFEKVEKAYAAVKQLSDTANGKLDFETYAQMAYFEGVIRAANIRLRLMSKDQYTLLRKTESDDKRKNFGLDIDVMDAHTGKVRSANSLSGGESFMTSLSLALGLSDIVQQGAGGVRLDAMFIDEGFGSLDADVLELAVRTLSEMAGANRIIGIISHVTELRDRIDKRIQVDKTTRGSRISLVL</sequence>
<dbReference type="Gene3D" id="3.40.50.300">
    <property type="entry name" value="P-loop containing nucleotide triphosphate hydrolases"/>
    <property type="match status" value="2"/>
</dbReference>
<dbReference type="EMBL" id="JQ844277">
    <property type="protein sequence ID" value="AGS54135.1"/>
    <property type="molecule type" value="Genomic_DNA"/>
</dbReference>
<feature type="domain" description="Rad50/SbcC-type AAA" evidence="3">
    <location>
        <begin position="5"/>
        <end position="217"/>
    </location>
</feature>
<feature type="compositionally biased region" description="Basic and acidic residues" evidence="2">
    <location>
        <begin position="769"/>
        <end position="792"/>
    </location>
</feature>
<evidence type="ECO:0000256" key="2">
    <source>
        <dbReference type="SAM" id="MobiDB-lite"/>
    </source>
</evidence>
<reference evidence="4" key="1">
    <citation type="submission" date="2012-03" db="EMBL/GenBank/DDBJ databases">
        <title>Functional metagenomics reveals considerable lignocellulase gene clusters in the gut microbiome of a wood-feeding higher termite.</title>
        <authorList>
            <person name="Liu N."/>
        </authorList>
    </citation>
    <scope>NUCLEOTIDE SEQUENCE</scope>
</reference>
<evidence type="ECO:0000313" key="4">
    <source>
        <dbReference type="EMBL" id="AGS54135.1"/>
    </source>
</evidence>
<evidence type="ECO:0000259" key="3">
    <source>
        <dbReference type="Pfam" id="PF13476"/>
    </source>
</evidence>
<keyword evidence="4" id="KW-0540">Nuclease</keyword>
<dbReference type="GO" id="GO:0004527">
    <property type="term" value="F:exonuclease activity"/>
    <property type="evidence" value="ECO:0007669"/>
    <property type="project" value="UniProtKB-KW"/>
</dbReference>
<dbReference type="PANTHER" id="PTHR32114">
    <property type="entry name" value="ABC TRANSPORTER ABCH.3"/>
    <property type="match status" value="1"/>
</dbReference>
<dbReference type="InterPro" id="IPR038729">
    <property type="entry name" value="Rad50/SbcC_AAA"/>
</dbReference>
<dbReference type="SUPFAM" id="SSF52540">
    <property type="entry name" value="P-loop containing nucleoside triphosphate hydrolases"/>
    <property type="match status" value="1"/>
</dbReference>
<dbReference type="Pfam" id="PF13476">
    <property type="entry name" value="AAA_23"/>
    <property type="match status" value="1"/>
</dbReference>
<keyword evidence="1" id="KW-0175">Coiled coil</keyword>
<feature type="coiled-coil region" evidence="1">
    <location>
        <begin position="578"/>
        <end position="608"/>
    </location>
</feature>
<dbReference type="PANTHER" id="PTHR32114:SF2">
    <property type="entry name" value="ABC TRANSPORTER ABCH.3"/>
    <property type="match status" value="1"/>
</dbReference>
<feature type="region of interest" description="Disordered" evidence="2">
    <location>
        <begin position="769"/>
        <end position="797"/>
    </location>
</feature>
<dbReference type="AlphaFoldDB" id="A0A806KHN3"/>
<dbReference type="GO" id="GO:0006302">
    <property type="term" value="P:double-strand break repair"/>
    <property type="evidence" value="ECO:0007669"/>
    <property type="project" value="InterPro"/>
</dbReference>
<feature type="coiled-coil region" evidence="1">
    <location>
        <begin position="803"/>
        <end position="830"/>
    </location>
</feature>
<dbReference type="InterPro" id="IPR027417">
    <property type="entry name" value="P-loop_NTPase"/>
</dbReference>
<accession>A0A806KHN3</accession>
<dbReference type="GO" id="GO:0016887">
    <property type="term" value="F:ATP hydrolysis activity"/>
    <property type="evidence" value="ECO:0007669"/>
    <property type="project" value="InterPro"/>
</dbReference>
<protein>
    <submittedName>
        <fullName evidence="4">Exonuclease SbcC</fullName>
    </submittedName>
</protein>
<organism evidence="4">
    <name type="scientific">uncultured bacterium contig00021</name>
    <dbReference type="NCBI Taxonomy" id="1181511"/>
    <lineage>
        <taxon>Bacteria</taxon>
        <taxon>environmental samples</taxon>
    </lineage>
</organism>
<keyword evidence="4" id="KW-0378">Hydrolase</keyword>
<evidence type="ECO:0000256" key="1">
    <source>
        <dbReference type="SAM" id="Coils"/>
    </source>
</evidence>
<dbReference type="Pfam" id="PF13558">
    <property type="entry name" value="SbcC_Walker_B"/>
    <property type="match status" value="1"/>
</dbReference>
<feature type="coiled-coil region" evidence="1">
    <location>
        <begin position="435"/>
        <end position="469"/>
    </location>
</feature>
<name>A0A806KHN3_9BACT</name>
<proteinExistence type="predicted"/>